<proteinExistence type="predicted"/>
<dbReference type="SUPFAM" id="SSF50978">
    <property type="entry name" value="WD40 repeat-like"/>
    <property type="match status" value="1"/>
</dbReference>
<dbReference type="STRING" id="1499967.U27_06322"/>
<protein>
    <submittedName>
        <fullName evidence="2">Uncharacterized protein</fullName>
    </submittedName>
</protein>
<dbReference type="InterPro" id="IPR015943">
    <property type="entry name" value="WD40/YVTN_repeat-like_dom_sf"/>
</dbReference>
<dbReference type="InterPro" id="IPR036322">
    <property type="entry name" value="WD40_repeat_dom_sf"/>
</dbReference>
<dbReference type="HOGENOM" id="CLU_1575417_0_0_0"/>
<dbReference type="Gene3D" id="2.130.10.10">
    <property type="entry name" value="YVTN repeat-like/Quinoprotein amine dehydrogenase"/>
    <property type="match status" value="1"/>
</dbReference>
<dbReference type="SMART" id="SM00320">
    <property type="entry name" value="WD40"/>
    <property type="match status" value="2"/>
</dbReference>
<evidence type="ECO:0000313" key="3">
    <source>
        <dbReference type="Proteomes" id="UP000030661"/>
    </source>
</evidence>
<dbReference type="PROSITE" id="PS50082">
    <property type="entry name" value="WD_REPEATS_2"/>
    <property type="match status" value="1"/>
</dbReference>
<dbReference type="AlphaFoldDB" id="A0A081C433"/>
<dbReference type="EMBL" id="DF820470">
    <property type="protein sequence ID" value="GAK59338.1"/>
    <property type="molecule type" value="Genomic_DNA"/>
</dbReference>
<evidence type="ECO:0000313" key="2">
    <source>
        <dbReference type="EMBL" id="GAK59338.1"/>
    </source>
</evidence>
<dbReference type="eggNOG" id="COG2319">
    <property type="taxonomic scope" value="Bacteria"/>
</dbReference>
<dbReference type="Proteomes" id="UP000030661">
    <property type="component" value="Unassembled WGS sequence"/>
</dbReference>
<accession>A0A081C433</accession>
<gene>
    <name evidence="2" type="ORF">U27_06322</name>
</gene>
<organism evidence="2">
    <name type="scientific">Vecturithrix granuli</name>
    <dbReference type="NCBI Taxonomy" id="1499967"/>
    <lineage>
        <taxon>Bacteria</taxon>
        <taxon>Candidatus Moduliflexota</taxon>
        <taxon>Candidatus Vecturitrichia</taxon>
        <taxon>Candidatus Vecturitrichales</taxon>
        <taxon>Candidatus Vecturitrichaceae</taxon>
        <taxon>Candidatus Vecturithrix</taxon>
    </lineage>
</organism>
<feature type="repeat" description="WD" evidence="1">
    <location>
        <begin position="95"/>
        <end position="129"/>
    </location>
</feature>
<keyword evidence="1" id="KW-0853">WD repeat</keyword>
<dbReference type="Pfam" id="PF00400">
    <property type="entry name" value="WD40"/>
    <property type="match status" value="1"/>
</dbReference>
<sequence length="169" mass="19495">MCYSPDEQRILFIRQETGAEESERGGTNIIEEWQRDPWTYLREYKSTYPQISSVRYSSDGAKILAASQNHILEWNTAAHDAPPRVYQGFPPFAQVTSIDYSADGTRILAGGTDNTMREWDANIEEYQNTIEDIFGLFIQGVNFSNIQFDPEISDEEKKLLRRFGVRNLK</sequence>
<reference evidence="2" key="1">
    <citation type="journal article" date="2015" name="PeerJ">
        <title>First genomic representation of candidate bacterial phylum KSB3 points to enhanced environmental sensing as a trigger of wastewater bulking.</title>
        <authorList>
            <person name="Sekiguchi Y."/>
            <person name="Ohashi A."/>
            <person name="Parks D.H."/>
            <person name="Yamauchi T."/>
            <person name="Tyson G.W."/>
            <person name="Hugenholtz P."/>
        </authorList>
    </citation>
    <scope>NUCLEOTIDE SEQUENCE [LARGE SCALE GENOMIC DNA]</scope>
</reference>
<name>A0A081C433_VECG1</name>
<dbReference type="InterPro" id="IPR001680">
    <property type="entry name" value="WD40_rpt"/>
</dbReference>
<evidence type="ECO:0000256" key="1">
    <source>
        <dbReference type="PROSITE-ProRule" id="PRU00221"/>
    </source>
</evidence>
<keyword evidence="3" id="KW-1185">Reference proteome</keyword>